<evidence type="ECO:0000313" key="5">
    <source>
        <dbReference type="Proteomes" id="UP001163336"/>
    </source>
</evidence>
<dbReference type="CDD" id="cd24053">
    <property type="entry name" value="ASKHA_NBD_EcPPX-GppA-like"/>
    <property type="match status" value="1"/>
</dbReference>
<dbReference type="Proteomes" id="UP001163336">
    <property type="component" value="Chromosome"/>
</dbReference>
<protein>
    <submittedName>
        <fullName evidence="4">Exopolyphosphatase</fullName>
    </submittedName>
</protein>
<dbReference type="PANTHER" id="PTHR30005">
    <property type="entry name" value="EXOPOLYPHOSPHATASE"/>
    <property type="match status" value="1"/>
</dbReference>
<dbReference type="PIRSF" id="PIRSF001267">
    <property type="entry name" value="Pyrophosphatase_GppA_Ppx"/>
    <property type="match status" value="1"/>
</dbReference>
<evidence type="ECO:0000259" key="3">
    <source>
        <dbReference type="Pfam" id="PF21447"/>
    </source>
</evidence>
<accession>A0ABN6TCY8</accession>
<evidence type="ECO:0000313" key="4">
    <source>
        <dbReference type="EMBL" id="BDT59566.1"/>
    </source>
</evidence>
<dbReference type="Gene3D" id="1.10.3210.10">
    <property type="entry name" value="Hypothetical protein af1432"/>
    <property type="match status" value="1"/>
</dbReference>
<evidence type="ECO:0000256" key="1">
    <source>
        <dbReference type="ARBA" id="ARBA00022801"/>
    </source>
</evidence>
<feature type="domain" description="Ppx/GppA phosphatase N-terminal" evidence="2">
    <location>
        <begin position="21"/>
        <end position="298"/>
    </location>
</feature>
<name>A0ABN6TCY8_9BURK</name>
<dbReference type="Pfam" id="PF21447">
    <property type="entry name" value="Ppx-GppA_III"/>
    <property type="match status" value="1"/>
</dbReference>
<dbReference type="Gene3D" id="3.30.420.150">
    <property type="entry name" value="Exopolyphosphatase. Domain 2"/>
    <property type="match status" value="1"/>
</dbReference>
<keyword evidence="5" id="KW-1185">Reference proteome</keyword>
<dbReference type="Gene3D" id="3.30.420.40">
    <property type="match status" value="1"/>
</dbReference>
<dbReference type="EMBL" id="AP026966">
    <property type="protein sequence ID" value="BDT59566.1"/>
    <property type="molecule type" value="Genomic_DNA"/>
</dbReference>
<dbReference type="SUPFAM" id="SSF53067">
    <property type="entry name" value="Actin-like ATPase domain"/>
    <property type="match status" value="2"/>
</dbReference>
<dbReference type="InterPro" id="IPR030673">
    <property type="entry name" value="PyroPPase_GppA_Ppx"/>
</dbReference>
<dbReference type="Pfam" id="PF02541">
    <property type="entry name" value="Ppx-GppA"/>
    <property type="match status" value="1"/>
</dbReference>
<reference evidence="4" key="1">
    <citation type="submission" date="2022-11" db="EMBL/GenBank/DDBJ databases">
        <title>Isolation and characterization of PLA-degrading bacterium Massilia sp. from Antarctic soil.</title>
        <authorList>
            <person name="Sato K."/>
            <person name="Gomez-Fuentes C."/>
            <person name="Ahmad S.A."/>
            <person name="Zulkharnain A."/>
        </authorList>
    </citation>
    <scope>NUCLEOTIDE SEQUENCE</scope>
    <source>
        <strain evidence="4">N-3</strain>
    </source>
</reference>
<feature type="domain" description="Ppx/GppA phosphatase C-terminal" evidence="3">
    <location>
        <begin position="305"/>
        <end position="464"/>
    </location>
</feature>
<dbReference type="SUPFAM" id="SSF109604">
    <property type="entry name" value="HD-domain/PDEase-like"/>
    <property type="match status" value="1"/>
</dbReference>
<dbReference type="RefSeq" id="WP_281908324.1">
    <property type="nucleotide sequence ID" value="NZ_AP026966.1"/>
</dbReference>
<proteinExistence type="predicted"/>
<dbReference type="PANTHER" id="PTHR30005:SF0">
    <property type="entry name" value="RETROGRADE REGULATION PROTEIN 2"/>
    <property type="match status" value="1"/>
</dbReference>
<dbReference type="InterPro" id="IPR050273">
    <property type="entry name" value="GppA/Ppx_hydrolase"/>
</dbReference>
<dbReference type="InterPro" id="IPR043129">
    <property type="entry name" value="ATPase_NBD"/>
</dbReference>
<keyword evidence="1" id="KW-0378">Hydrolase</keyword>
<sequence>MFAAVDLGSNSFRLHIGEPAGGRMHIVRTARDPIRLAAGLDADNMLLEPAIRSAVKTLQDFRAILDGYTLDAVRVVATNTLRVARNAEQVLPRLEAAIGYPIEVISGEEEGRLIYMGVARAIDKPDERRLVIDIGGGSTEVIAAIGPEITLVESFGIGTHPQAAAFFADGRITPEAFDDAVTEARARFEDAADLYKAQGWDAVYGSSGTMRAINEVIGRNGIGDGSMSQASLHALRDILLALGHVEAFTMPGVKKDRVPAMVGGLTVLIGLMQELGLQQLTAINAGLRLGVLSDLELRASRLDRRDAAIRACMRRFGVDSQRALRTAKIAASLYEALEPVDAQPYLCWSAMLHEVGLQISMTGAHKHGAYIVEHADLPGFTTREQRLMASLILGQKGNLRKIRDALGAPDVAKAVLALRMAVVFMHARADGDLAGLGLRMKGRIELELPAGLLDKHPTLAPWLRKEEGAWNEVGVPFSAAVR</sequence>
<dbReference type="InterPro" id="IPR048950">
    <property type="entry name" value="Ppx_GppA_C"/>
</dbReference>
<organism evidence="4 5">
    <name type="scientific">Massilia varians</name>
    <dbReference type="NCBI Taxonomy" id="457921"/>
    <lineage>
        <taxon>Bacteria</taxon>
        <taxon>Pseudomonadati</taxon>
        <taxon>Pseudomonadota</taxon>
        <taxon>Betaproteobacteria</taxon>
        <taxon>Burkholderiales</taxon>
        <taxon>Oxalobacteraceae</taxon>
        <taxon>Telluria group</taxon>
        <taxon>Massilia</taxon>
    </lineage>
</organism>
<gene>
    <name evidence="4" type="primary">ppx</name>
    <name evidence="4" type="ORF">MasN3_30600</name>
</gene>
<evidence type="ECO:0000259" key="2">
    <source>
        <dbReference type="Pfam" id="PF02541"/>
    </source>
</evidence>
<dbReference type="InterPro" id="IPR003695">
    <property type="entry name" value="Ppx_GppA_N"/>
</dbReference>